<accession>A0A9W7L243</accession>
<evidence type="ECO:0000313" key="2">
    <source>
        <dbReference type="Proteomes" id="UP001165065"/>
    </source>
</evidence>
<reference evidence="2" key="1">
    <citation type="journal article" date="2023" name="Commun. Biol.">
        <title>Genome analysis of Parmales, the sister group of diatoms, reveals the evolutionary specialization of diatoms from phago-mixotrophs to photoautotrophs.</title>
        <authorList>
            <person name="Ban H."/>
            <person name="Sato S."/>
            <person name="Yoshikawa S."/>
            <person name="Yamada K."/>
            <person name="Nakamura Y."/>
            <person name="Ichinomiya M."/>
            <person name="Sato N."/>
            <person name="Blanc-Mathieu R."/>
            <person name="Endo H."/>
            <person name="Kuwata A."/>
            <person name="Ogata H."/>
        </authorList>
    </citation>
    <scope>NUCLEOTIDE SEQUENCE [LARGE SCALE GENOMIC DNA]</scope>
</reference>
<protein>
    <submittedName>
        <fullName evidence="1">Uncharacterized protein</fullName>
    </submittedName>
</protein>
<gene>
    <name evidence="1" type="ORF">TrCOL_g4520</name>
</gene>
<dbReference type="AlphaFoldDB" id="A0A9W7L243"/>
<proteinExistence type="predicted"/>
<evidence type="ECO:0000313" key="1">
    <source>
        <dbReference type="EMBL" id="GMI21125.1"/>
    </source>
</evidence>
<name>A0A9W7L243_9STRA</name>
<sequence length="121" mass="14609">MSNEVESTGRSAIVIRTTAWDDEIQQRMVDEDKRRRMEEAIQSRPRFHNREMGNEERYQRKVERYREERAATYDWLLKRVADGRVELLKRSRLGGIEKEVRSLWVKKGLTMSSRQLIQHEM</sequence>
<keyword evidence="2" id="KW-1185">Reference proteome</keyword>
<dbReference type="EMBL" id="BRYA01000526">
    <property type="protein sequence ID" value="GMI21125.1"/>
    <property type="molecule type" value="Genomic_DNA"/>
</dbReference>
<dbReference type="OrthoDB" id="201598at2759"/>
<dbReference type="Proteomes" id="UP001165065">
    <property type="component" value="Unassembled WGS sequence"/>
</dbReference>
<organism evidence="1 2">
    <name type="scientific">Triparma columacea</name>
    <dbReference type="NCBI Taxonomy" id="722753"/>
    <lineage>
        <taxon>Eukaryota</taxon>
        <taxon>Sar</taxon>
        <taxon>Stramenopiles</taxon>
        <taxon>Ochrophyta</taxon>
        <taxon>Bolidophyceae</taxon>
        <taxon>Parmales</taxon>
        <taxon>Triparmaceae</taxon>
        <taxon>Triparma</taxon>
    </lineage>
</organism>
<comment type="caution">
    <text evidence="1">The sequence shown here is derived from an EMBL/GenBank/DDBJ whole genome shotgun (WGS) entry which is preliminary data.</text>
</comment>